<accession>A0A1F6M4Z9</accession>
<dbReference type="InterPro" id="IPR036649">
    <property type="entry name" value="Pyrophosphatase_sf"/>
</dbReference>
<evidence type="ECO:0000313" key="6">
    <source>
        <dbReference type="EMBL" id="OGH66714.1"/>
    </source>
</evidence>
<keyword evidence="3" id="KW-0479">Metal-binding</keyword>
<dbReference type="GO" id="GO:0004427">
    <property type="term" value="F:inorganic diphosphate phosphatase activity"/>
    <property type="evidence" value="ECO:0007669"/>
    <property type="project" value="UniProtKB-EC"/>
</dbReference>
<evidence type="ECO:0000256" key="5">
    <source>
        <dbReference type="ARBA" id="ARBA00022842"/>
    </source>
</evidence>
<evidence type="ECO:0000256" key="4">
    <source>
        <dbReference type="ARBA" id="ARBA00022801"/>
    </source>
</evidence>
<dbReference type="STRING" id="1798676.A3B90_02780"/>
<name>A0A1F6M4Z9_9BACT</name>
<dbReference type="SUPFAM" id="SSF50324">
    <property type="entry name" value="Inorganic pyrophosphatase"/>
    <property type="match status" value="1"/>
</dbReference>
<keyword evidence="4" id="KW-0378">Hydrolase</keyword>
<dbReference type="EC" id="3.6.1.1" evidence="2"/>
<dbReference type="Proteomes" id="UP000178742">
    <property type="component" value="Unassembled WGS sequence"/>
</dbReference>
<dbReference type="AlphaFoldDB" id="A0A1F6M4Z9"/>
<dbReference type="Gene3D" id="3.90.80.10">
    <property type="entry name" value="Inorganic pyrophosphatase"/>
    <property type="match status" value="1"/>
</dbReference>
<dbReference type="GO" id="GO:0006796">
    <property type="term" value="P:phosphate-containing compound metabolic process"/>
    <property type="evidence" value="ECO:0007669"/>
    <property type="project" value="InterPro"/>
</dbReference>
<protein>
    <recommendedName>
        <fullName evidence="2">inorganic diphosphatase</fullName>
        <ecNumber evidence="2">3.6.1.1</ecNumber>
    </recommendedName>
</protein>
<comment type="cofactor">
    <cofactor evidence="1">
        <name>Mg(2+)</name>
        <dbReference type="ChEBI" id="CHEBI:18420"/>
    </cofactor>
</comment>
<dbReference type="InterPro" id="IPR008162">
    <property type="entry name" value="Pyrophosphatase"/>
</dbReference>
<dbReference type="Pfam" id="PF00719">
    <property type="entry name" value="Pyrophosphatase"/>
    <property type="match status" value="1"/>
</dbReference>
<comment type="caution">
    <text evidence="6">The sequence shown here is derived from an EMBL/GenBank/DDBJ whole genome shotgun (WGS) entry which is preliminary data.</text>
</comment>
<evidence type="ECO:0000256" key="3">
    <source>
        <dbReference type="ARBA" id="ARBA00022723"/>
    </source>
</evidence>
<organism evidence="6 7">
    <name type="scientific">Candidatus Magasanikbacteria bacterium RIFCSPHIGHO2_02_FULL_41_13</name>
    <dbReference type="NCBI Taxonomy" id="1798676"/>
    <lineage>
        <taxon>Bacteria</taxon>
        <taxon>Candidatus Magasanikiibacteriota</taxon>
    </lineage>
</organism>
<evidence type="ECO:0000256" key="1">
    <source>
        <dbReference type="ARBA" id="ARBA00001946"/>
    </source>
</evidence>
<dbReference type="GO" id="GO:0000287">
    <property type="term" value="F:magnesium ion binding"/>
    <property type="evidence" value="ECO:0007669"/>
    <property type="project" value="InterPro"/>
</dbReference>
<dbReference type="GO" id="GO:0005737">
    <property type="term" value="C:cytoplasm"/>
    <property type="evidence" value="ECO:0007669"/>
    <property type="project" value="InterPro"/>
</dbReference>
<sequence length="147" mass="16702">MFQAVIEMPEGDTRRRHMRHDQTGIVDLGVLKEKVPVNNGVMPINYGFIPNTKNPAEGDELDVIIFSEEKLEVGEQVDFNVIALLRRADGDDKIVGVDTRNKNLFESWEDISAPLQNLVLEFFAYIAPIIKIESKENAENYILENTI</sequence>
<keyword evidence="5" id="KW-0460">Magnesium</keyword>
<evidence type="ECO:0000256" key="2">
    <source>
        <dbReference type="ARBA" id="ARBA00012146"/>
    </source>
</evidence>
<reference evidence="6 7" key="1">
    <citation type="journal article" date="2016" name="Nat. Commun.">
        <title>Thousands of microbial genomes shed light on interconnected biogeochemical processes in an aquifer system.</title>
        <authorList>
            <person name="Anantharaman K."/>
            <person name="Brown C.T."/>
            <person name="Hug L.A."/>
            <person name="Sharon I."/>
            <person name="Castelle C.J."/>
            <person name="Probst A.J."/>
            <person name="Thomas B.C."/>
            <person name="Singh A."/>
            <person name="Wilkins M.J."/>
            <person name="Karaoz U."/>
            <person name="Brodie E.L."/>
            <person name="Williams K.H."/>
            <person name="Hubbard S.S."/>
            <person name="Banfield J.F."/>
        </authorList>
    </citation>
    <scope>NUCLEOTIDE SEQUENCE [LARGE SCALE GENOMIC DNA]</scope>
</reference>
<proteinExistence type="predicted"/>
<dbReference type="EMBL" id="MFPX01000011">
    <property type="protein sequence ID" value="OGH66714.1"/>
    <property type="molecule type" value="Genomic_DNA"/>
</dbReference>
<evidence type="ECO:0000313" key="7">
    <source>
        <dbReference type="Proteomes" id="UP000178742"/>
    </source>
</evidence>
<gene>
    <name evidence="6" type="ORF">A3B90_02780</name>
</gene>